<evidence type="ECO:0000256" key="4">
    <source>
        <dbReference type="ARBA" id="ARBA00023136"/>
    </source>
</evidence>
<feature type="domain" description="ABC-2 type transporter transmembrane" evidence="8">
    <location>
        <begin position="53"/>
        <end position="217"/>
    </location>
</feature>
<keyword evidence="4 7" id="KW-0472">Membrane</keyword>
<proteinExistence type="predicted"/>
<evidence type="ECO:0000256" key="7">
    <source>
        <dbReference type="SAM" id="Phobius"/>
    </source>
</evidence>
<dbReference type="PANTHER" id="PTHR43229:SF2">
    <property type="entry name" value="NODULATION PROTEIN J"/>
    <property type="match status" value="1"/>
</dbReference>
<sequence>MSPPTAPGSAAQHAAEPRTAGQVPASGTAPHAGAAPLATRVLRQAAYETGTALRNGEQLLVTVVLPLLALVGVHVTGLLDEPGRSGLDVAVPGVLALAVISSAFTATAIATGFERRYDVLAALATTPLGTLGLVAGKALSVVALLLVQVAVIGGVGLALGWRPEAAGILPAVVALALGAAAFTALGLLLAGTARPEATLAAANLLWVLFGAVGGTVFPSRVPGVDLLPSGALGSALRAALVDGAWAPIPLLVLALWCAVAVAAALRWFRWRP</sequence>
<organism evidence="9 10">
    <name type="scientific">Micrococcus endophyticus</name>
    <dbReference type="NCBI Taxonomy" id="455343"/>
    <lineage>
        <taxon>Bacteria</taxon>
        <taxon>Bacillati</taxon>
        <taxon>Actinomycetota</taxon>
        <taxon>Actinomycetes</taxon>
        <taxon>Micrococcales</taxon>
        <taxon>Micrococcaceae</taxon>
        <taxon>Micrococcus</taxon>
    </lineage>
</organism>
<feature type="transmembrane region" description="Helical" evidence="7">
    <location>
        <begin position="167"/>
        <end position="190"/>
    </location>
</feature>
<accession>A0A7W9JI66</accession>
<evidence type="ECO:0000256" key="3">
    <source>
        <dbReference type="ARBA" id="ARBA00022989"/>
    </source>
</evidence>
<keyword evidence="3 7" id="KW-1133">Transmembrane helix</keyword>
<dbReference type="PANTHER" id="PTHR43229">
    <property type="entry name" value="NODULATION PROTEIN J"/>
    <property type="match status" value="1"/>
</dbReference>
<evidence type="ECO:0000256" key="6">
    <source>
        <dbReference type="SAM" id="MobiDB-lite"/>
    </source>
</evidence>
<feature type="transmembrane region" description="Helical" evidence="7">
    <location>
        <begin position="244"/>
        <end position="268"/>
    </location>
</feature>
<dbReference type="Proteomes" id="UP000567246">
    <property type="component" value="Unassembled WGS sequence"/>
</dbReference>
<feature type="transmembrane region" description="Helical" evidence="7">
    <location>
        <begin position="91"/>
        <end position="113"/>
    </location>
</feature>
<dbReference type="AlphaFoldDB" id="A0A7W9JI66"/>
<keyword evidence="5" id="KW-0046">Antibiotic resistance</keyword>
<evidence type="ECO:0000256" key="2">
    <source>
        <dbReference type="ARBA" id="ARBA00022692"/>
    </source>
</evidence>
<comment type="caution">
    <text evidence="9">The sequence shown here is derived from an EMBL/GenBank/DDBJ whole genome shotgun (WGS) entry which is preliminary data.</text>
</comment>
<reference evidence="9 10" key="1">
    <citation type="submission" date="2020-08" db="EMBL/GenBank/DDBJ databases">
        <title>Sequencing the genomes of 1000 actinobacteria strains.</title>
        <authorList>
            <person name="Klenk H.-P."/>
        </authorList>
    </citation>
    <scope>NUCLEOTIDE SEQUENCE [LARGE SCALE GENOMIC DNA]</scope>
    <source>
        <strain evidence="9 10">DSM 17945</strain>
    </source>
</reference>
<dbReference type="Pfam" id="PF01061">
    <property type="entry name" value="ABC2_membrane"/>
    <property type="match status" value="1"/>
</dbReference>
<dbReference type="GO" id="GO:0043190">
    <property type="term" value="C:ATP-binding cassette (ABC) transporter complex"/>
    <property type="evidence" value="ECO:0007669"/>
    <property type="project" value="InterPro"/>
</dbReference>
<dbReference type="InterPro" id="IPR051784">
    <property type="entry name" value="Nod_factor_ABC_transporter"/>
</dbReference>
<dbReference type="EMBL" id="JACHMW010000001">
    <property type="protein sequence ID" value="MBB5848164.1"/>
    <property type="molecule type" value="Genomic_DNA"/>
</dbReference>
<keyword evidence="10" id="KW-1185">Reference proteome</keyword>
<evidence type="ECO:0000256" key="5">
    <source>
        <dbReference type="ARBA" id="ARBA00023251"/>
    </source>
</evidence>
<dbReference type="InterPro" id="IPR000412">
    <property type="entry name" value="ABC_2_transport"/>
</dbReference>
<dbReference type="InterPro" id="IPR013525">
    <property type="entry name" value="ABC2_TM"/>
</dbReference>
<feature type="transmembrane region" description="Helical" evidence="7">
    <location>
        <begin position="59"/>
        <end position="79"/>
    </location>
</feature>
<evidence type="ECO:0000313" key="10">
    <source>
        <dbReference type="Proteomes" id="UP000567246"/>
    </source>
</evidence>
<keyword evidence="2 7" id="KW-0812">Transmembrane</keyword>
<name>A0A7W9JI66_9MICC</name>
<dbReference type="GO" id="GO:0140359">
    <property type="term" value="F:ABC-type transporter activity"/>
    <property type="evidence" value="ECO:0007669"/>
    <property type="project" value="InterPro"/>
</dbReference>
<gene>
    <name evidence="9" type="ORF">HDA33_000728</name>
</gene>
<protein>
    <submittedName>
        <fullName evidence="9">ABC-2 type transport system permease protein</fullName>
    </submittedName>
</protein>
<feature type="transmembrane region" description="Helical" evidence="7">
    <location>
        <begin position="197"/>
        <end position="217"/>
    </location>
</feature>
<comment type="subcellular location">
    <subcellularLocation>
        <location evidence="1">Membrane</location>
        <topology evidence="1">Multi-pass membrane protein</topology>
    </subcellularLocation>
</comment>
<evidence type="ECO:0000256" key="1">
    <source>
        <dbReference type="ARBA" id="ARBA00004141"/>
    </source>
</evidence>
<evidence type="ECO:0000313" key="9">
    <source>
        <dbReference type="EMBL" id="MBB5848164.1"/>
    </source>
</evidence>
<evidence type="ECO:0000259" key="8">
    <source>
        <dbReference type="Pfam" id="PF01061"/>
    </source>
</evidence>
<dbReference type="PIRSF" id="PIRSF006648">
    <property type="entry name" value="DrrB"/>
    <property type="match status" value="1"/>
</dbReference>
<feature type="region of interest" description="Disordered" evidence="6">
    <location>
        <begin position="1"/>
        <end position="32"/>
    </location>
</feature>
<dbReference type="GO" id="GO:0046677">
    <property type="term" value="P:response to antibiotic"/>
    <property type="evidence" value="ECO:0007669"/>
    <property type="project" value="UniProtKB-KW"/>
</dbReference>
<dbReference type="RefSeq" id="WP_246416858.1">
    <property type="nucleotide sequence ID" value="NZ_BAABAG010000016.1"/>
</dbReference>